<feature type="compositionally biased region" description="Basic and acidic residues" evidence="1">
    <location>
        <begin position="107"/>
        <end position="119"/>
    </location>
</feature>
<feature type="region of interest" description="Disordered" evidence="1">
    <location>
        <begin position="94"/>
        <end position="119"/>
    </location>
</feature>
<evidence type="ECO:0000256" key="1">
    <source>
        <dbReference type="SAM" id="MobiDB-lite"/>
    </source>
</evidence>
<dbReference type="Proteomes" id="UP001552299">
    <property type="component" value="Unassembled WGS sequence"/>
</dbReference>
<sequence length="119" mass="13668">MVSICSGIQLIRARRRLKGVKPVNLIDRRTKIRNQHDLEGVRIKKEKLKSEKGSRRSESNDEVRSSIGGRLGIAEAKFFSMRIEMFIWQRPDDFPPGEPSEAVIWDAIDRHDPRGDADV</sequence>
<feature type="region of interest" description="Disordered" evidence="1">
    <location>
        <begin position="43"/>
        <end position="66"/>
    </location>
</feature>
<accession>A0ABD0UAG6</accession>
<keyword evidence="3" id="KW-1185">Reference proteome</keyword>
<feature type="compositionally biased region" description="Basic and acidic residues" evidence="1">
    <location>
        <begin position="43"/>
        <end position="64"/>
    </location>
</feature>
<gene>
    <name evidence="2" type="ORF">M5K25_020604</name>
</gene>
<reference evidence="2 3" key="1">
    <citation type="journal article" date="2024" name="Plant Biotechnol. J.">
        <title>Dendrobium thyrsiflorum genome and its molecular insights into genes involved in important horticultural traits.</title>
        <authorList>
            <person name="Chen B."/>
            <person name="Wang J.Y."/>
            <person name="Zheng P.J."/>
            <person name="Li K.L."/>
            <person name="Liang Y.M."/>
            <person name="Chen X.F."/>
            <person name="Zhang C."/>
            <person name="Zhao X."/>
            <person name="He X."/>
            <person name="Zhang G.Q."/>
            <person name="Liu Z.J."/>
            <person name="Xu Q."/>
        </authorList>
    </citation>
    <scope>NUCLEOTIDE SEQUENCE [LARGE SCALE GENOMIC DNA]</scope>
    <source>
        <strain evidence="2">GZMU011</strain>
    </source>
</reference>
<organism evidence="2 3">
    <name type="scientific">Dendrobium thyrsiflorum</name>
    <name type="common">Pinecone-like raceme dendrobium</name>
    <name type="synonym">Orchid</name>
    <dbReference type="NCBI Taxonomy" id="117978"/>
    <lineage>
        <taxon>Eukaryota</taxon>
        <taxon>Viridiplantae</taxon>
        <taxon>Streptophyta</taxon>
        <taxon>Embryophyta</taxon>
        <taxon>Tracheophyta</taxon>
        <taxon>Spermatophyta</taxon>
        <taxon>Magnoliopsida</taxon>
        <taxon>Liliopsida</taxon>
        <taxon>Asparagales</taxon>
        <taxon>Orchidaceae</taxon>
        <taxon>Epidendroideae</taxon>
        <taxon>Malaxideae</taxon>
        <taxon>Dendrobiinae</taxon>
        <taxon>Dendrobium</taxon>
    </lineage>
</organism>
<evidence type="ECO:0000313" key="3">
    <source>
        <dbReference type="Proteomes" id="UP001552299"/>
    </source>
</evidence>
<dbReference type="EMBL" id="JANQDX010000016">
    <property type="protein sequence ID" value="KAL0909713.1"/>
    <property type="molecule type" value="Genomic_DNA"/>
</dbReference>
<comment type="caution">
    <text evidence="2">The sequence shown here is derived from an EMBL/GenBank/DDBJ whole genome shotgun (WGS) entry which is preliminary data.</text>
</comment>
<name>A0ABD0UAG6_DENTH</name>
<dbReference type="AlphaFoldDB" id="A0ABD0UAG6"/>
<evidence type="ECO:0000313" key="2">
    <source>
        <dbReference type="EMBL" id="KAL0909713.1"/>
    </source>
</evidence>
<proteinExistence type="predicted"/>
<protein>
    <submittedName>
        <fullName evidence="2">Uncharacterized protein</fullName>
    </submittedName>
</protein>